<feature type="compositionally biased region" description="Low complexity" evidence="1">
    <location>
        <begin position="172"/>
        <end position="182"/>
    </location>
</feature>
<accession>A0A7U2NRI4</accession>
<dbReference type="EMBL" id="CP069045">
    <property type="protein sequence ID" value="QRD07754.1"/>
    <property type="molecule type" value="Genomic_DNA"/>
</dbReference>
<dbReference type="VEuPathDB" id="FungiDB:JI435_161950"/>
<feature type="compositionally biased region" description="Low complexity" evidence="1">
    <location>
        <begin position="140"/>
        <end position="150"/>
    </location>
</feature>
<name>A0A7U2NRI4_PHANO</name>
<evidence type="ECO:0008006" key="4">
    <source>
        <dbReference type="Google" id="ProtNLM"/>
    </source>
</evidence>
<feature type="region of interest" description="Disordered" evidence="1">
    <location>
        <begin position="136"/>
        <end position="182"/>
    </location>
</feature>
<sequence length="546" mass="59335">MYAQMLMAFNTLTGDVLEPPKPTKDGLLKPQEPIDAIDNHDTAAQKWQDILARFEKAGLTEACTAFRMCLDRLQDLSLGLPTAGVLYQFIFAIADTYPEYARSICRGLRSKRKPTLDAVGKELNDESRRDDIVKTAFASNNQQQGNDINNQGGGGRGRGRGGRGGQQPAPPTMTTSPTTPAPTHFNNLLMGLRQRAVARIAGASMPALTSSAECLFPTLPRPISRRSGIQTSLPGPTAPPPNLPLSPCRSSRNSNRVVPLLLTCLAPSDGHVSEIPEQTKRLAAALTTRTALSSTRAQTTTSAIPMTALSAGGGMVEVQASGTIKLAVLRADSGINALTFSGVLYAPDMFVSLSHRMVRAKGCYCHGWREKLYRAADDLELAYTPDIDGVPNLLQVEDENDLLSAVRAMSFVLQHGSHSSHVLPTRKELHETFGHTDVNQLRKLAATTTCIEPTNTSRFACEVCMISNSRLQISRVVPDRATRLFQRVHVDLAGLISPPGLNGERYWSLYTDDLVCHRSIDLSPAKEGFGRSLIDYIVTVKTQYGV</sequence>
<feature type="region of interest" description="Disordered" evidence="1">
    <location>
        <begin position="225"/>
        <end position="245"/>
    </location>
</feature>
<dbReference type="OrthoDB" id="3725657at2759"/>
<organism evidence="2 3">
    <name type="scientific">Phaeosphaeria nodorum (strain SN15 / ATCC MYA-4574 / FGSC 10173)</name>
    <name type="common">Glume blotch fungus</name>
    <name type="synonym">Parastagonospora nodorum</name>
    <dbReference type="NCBI Taxonomy" id="321614"/>
    <lineage>
        <taxon>Eukaryota</taxon>
        <taxon>Fungi</taxon>
        <taxon>Dikarya</taxon>
        <taxon>Ascomycota</taxon>
        <taxon>Pezizomycotina</taxon>
        <taxon>Dothideomycetes</taxon>
        <taxon>Pleosporomycetidae</taxon>
        <taxon>Pleosporales</taxon>
        <taxon>Pleosporineae</taxon>
        <taxon>Phaeosphaeriaceae</taxon>
        <taxon>Parastagonospora</taxon>
    </lineage>
</organism>
<gene>
    <name evidence="2" type="ORF">JI435_161950</name>
</gene>
<proteinExistence type="predicted"/>
<evidence type="ECO:0000256" key="1">
    <source>
        <dbReference type="SAM" id="MobiDB-lite"/>
    </source>
</evidence>
<dbReference type="AlphaFoldDB" id="A0A7U2NRI4"/>
<evidence type="ECO:0000313" key="2">
    <source>
        <dbReference type="EMBL" id="QRD07754.1"/>
    </source>
</evidence>
<reference evidence="3" key="1">
    <citation type="journal article" date="2021" name="BMC Genomics">
        <title>Chromosome-level genome assembly and manually-curated proteome of model necrotroph Parastagonospora nodorum Sn15 reveals a genome-wide trove of candidate effector homologs, and redundancy of virulence-related functions within an accessory chromosome.</title>
        <authorList>
            <person name="Bertazzoni S."/>
            <person name="Jones D.A.B."/>
            <person name="Phan H.T."/>
            <person name="Tan K.-C."/>
            <person name="Hane J.K."/>
        </authorList>
    </citation>
    <scope>NUCLEOTIDE SEQUENCE [LARGE SCALE GENOMIC DNA]</scope>
    <source>
        <strain evidence="3">SN15 / ATCC MYA-4574 / FGSC 10173)</strain>
    </source>
</reference>
<keyword evidence="3" id="KW-1185">Reference proteome</keyword>
<evidence type="ECO:0000313" key="3">
    <source>
        <dbReference type="Proteomes" id="UP000663193"/>
    </source>
</evidence>
<protein>
    <recommendedName>
        <fullName evidence="4">GAG-pre-integrase domain-containing protein</fullName>
    </recommendedName>
</protein>
<dbReference type="Proteomes" id="UP000663193">
    <property type="component" value="Chromosome 23"/>
</dbReference>